<evidence type="ECO:0000313" key="2">
    <source>
        <dbReference type="EMBL" id="ESQ92611.1"/>
    </source>
</evidence>
<dbReference type="PANTHER" id="PTHR33361:SF2">
    <property type="entry name" value="DUF885 DOMAIN-CONTAINING PROTEIN"/>
    <property type="match status" value="1"/>
</dbReference>
<dbReference type="InterPro" id="IPR010281">
    <property type="entry name" value="DUF885"/>
</dbReference>
<evidence type="ECO:0000256" key="1">
    <source>
        <dbReference type="SAM" id="SignalP"/>
    </source>
</evidence>
<protein>
    <recommendedName>
        <fullName evidence="4">DUF885 family protein</fullName>
    </recommendedName>
</protein>
<reference evidence="2 3" key="1">
    <citation type="journal article" date="2014" name="Nature">
        <title>Sequential evolution of bacterial morphology by co-option of a developmental regulator.</title>
        <authorList>
            <person name="Jiang C."/>
            <person name="Brown P.J."/>
            <person name="Ducret A."/>
            <person name="Brun Y.V."/>
        </authorList>
    </citation>
    <scope>NUCLEOTIDE SEQUENCE [LARGE SCALE GENOMIC DNA]</scope>
    <source>
        <strain evidence="2 3">DSM 16100</strain>
    </source>
</reference>
<dbReference type="PATRIC" id="fig|1121022.4.peg.1455"/>
<evidence type="ECO:0008006" key="4">
    <source>
        <dbReference type="Google" id="ProtNLM"/>
    </source>
</evidence>
<accession>V4PW84</accession>
<dbReference type="Pfam" id="PF05960">
    <property type="entry name" value="DUF885"/>
    <property type="match status" value="1"/>
</dbReference>
<dbReference type="EMBL" id="AWGB01000011">
    <property type="protein sequence ID" value="ESQ92611.1"/>
    <property type="molecule type" value="Genomic_DNA"/>
</dbReference>
<feature type="signal peptide" evidence="1">
    <location>
        <begin position="1"/>
        <end position="28"/>
    </location>
</feature>
<sequence>MTALPKSIALACVLAITVAAASALPAQAETIAPASADAAFNSIYKTEWAWRKALTDDDEDDGEDKVRVRFPDVSEAAQAAKLVYWTKVLSQLDAIDVKALSPEAQVNYTVYRNQIETLASRQRFRGYEMNFGFWSGLSYAARKTLRTEQDYRNYIAYLNDVPRFFDQSRDNLRAGLKRGFTPSKVSLQGRDSSIAIAFENKTPEQTVFYTPFLTMPASIPADKQAELKKLGIEAITKSVIPAHKKLLAFVRDDYIPHARPTIAAYDLPDGKAYYQSLIREYVTLDMTPDQIHQIGLAEVAGIKAEMQAIMTEVRFTGDLQAFNTFLRTDPQFYVTTPQAFLDRGAWISKEFDGKAKDYFGRLPRMRFAVIPTPDAIAPFNTGGNGGPGVLILNTYNLPSRPLYTLPALVLHEGAPGHAMQMPLALENEDLPAFRQSTYISAYGEGWALYSERLGVEMGMYHTPYERFGMLTYQMWRACRLVVDTGMHAQGWTRDQSIAYLRDNTALSEHEITTEVDRYINTPGQALSYYIGEMTIWKVRHKAEAALGDRFDIRAFHDTVLELGSVPLPVLEARIDRFIAEGGKGPYPDKKANPDD</sequence>
<dbReference type="AlphaFoldDB" id="V4PW84"/>
<dbReference type="Proteomes" id="UP000017837">
    <property type="component" value="Unassembled WGS sequence"/>
</dbReference>
<feature type="chain" id="PRO_5004725402" description="DUF885 family protein" evidence="1">
    <location>
        <begin position="29"/>
        <end position="595"/>
    </location>
</feature>
<keyword evidence="3" id="KW-1185">Reference proteome</keyword>
<evidence type="ECO:0000313" key="3">
    <source>
        <dbReference type="Proteomes" id="UP000017837"/>
    </source>
</evidence>
<name>V4PW84_9CAUL</name>
<proteinExistence type="predicted"/>
<keyword evidence="1" id="KW-0732">Signal</keyword>
<dbReference type="STRING" id="1121022.GCA_000376105_04430"/>
<dbReference type="PANTHER" id="PTHR33361">
    <property type="entry name" value="GLR0591 PROTEIN"/>
    <property type="match status" value="1"/>
</dbReference>
<gene>
    <name evidence="2" type="ORF">ABENE_07275</name>
</gene>
<comment type="caution">
    <text evidence="2">The sequence shown here is derived from an EMBL/GenBank/DDBJ whole genome shotgun (WGS) entry which is preliminary data.</text>
</comment>
<organism evidence="2 3">
    <name type="scientific">Asticcacaulis benevestitus DSM 16100 = ATCC BAA-896</name>
    <dbReference type="NCBI Taxonomy" id="1121022"/>
    <lineage>
        <taxon>Bacteria</taxon>
        <taxon>Pseudomonadati</taxon>
        <taxon>Pseudomonadota</taxon>
        <taxon>Alphaproteobacteria</taxon>
        <taxon>Caulobacterales</taxon>
        <taxon>Caulobacteraceae</taxon>
        <taxon>Asticcacaulis</taxon>
    </lineage>
</organism>
<dbReference type="eggNOG" id="COG4805">
    <property type="taxonomic scope" value="Bacteria"/>
</dbReference>
<dbReference type="RefSeq" id="WP_018084109.1">
    <property type="nucleotide sequence ID" value="NZ_AQWM01000063.1"/>
</dbReference>
<dbReference type="OrthoDB" id="9763405at2"/>